<evidence type="ECO:0000256" key="1">
    <source>
        <dbReference type="SAM" id="Phobius"/>
    </source>
</evidence>
<feature type="transmembrane region" description="Helical" evidence="1">
    <location>
        <begin position="169"/>
        <end position="187"/>
    </location>
</feature>
<dbReference type="Proteomes" id="UP000230392">
    <property type="component" value="Unassembled WGS sequence"/>
</dbReference>
<dbReference type="PANTHER" id="PTHR38686">
    <property type="entry name" value="APOLIPOPROTEIN N-ACYLTRANSFERASE"/>
    <property type="match status" value="1"/>
</dbReference>
<dbReference type="Pfam" id="PF20154">
    <property type="entry name" value="LNT_N"/>
    <property type="match status" value="1"/>
</dbReference>
<dbReference type="InterPro" id="IPR045378">
    <property type="entry name" value="LNT_N"/>
</dbReference>
<organism evidence="3 4">
    <name type="scientific">bacterium (Candidatus Ratteibacteria) CG23_combo_of_CG06-09_8_20_14_all_48_7</name>
    <dbReference type="NCBI Taxonomy" id="2014292"/>
    <lineage>
        <taxon>Bacteria</taxon>
        <taxon>Candidatus Ratteibacteria</taxon>
    </lineage>
</organism>
<evidence type="ECO:0000259" key="2">
    <source>
        <dbReference type="Pfam" id="PF20154"/>
    </source>
</evidence>
<dbReference type="AlphaFoldDB" id="A0A2G9YAR9"/>
<dbReference type="PANTHER" id="PTHR38686:SF1">
    <property type="entry name" value="APOLIPOPROTEIN N-ACYLTRANSFERASE"/>
    <property type="match status" value="1"/>
</dbReference>
<gene>
    <name evidence="3" type="ORF">COX46_03135</name>
</gene>
<accession>A0A2G9YAR9</accession>
<comment type="caution">
    <text evidence="3">The sequence shown here is derived from an EMBL/GenBank/DDBJ whole genome shotgun (WGS) entry which is preliminary data.</text>
</comment>
<feature type="domain" description="Apolipoprotein N-acyltransferase N-terminal" evidence="2">
    <location>
        <begin position="14"/>
        <end position="157"/>
    </location>
</feature>
<feature type="transmembrane region" description="Helical" evidence="1">
    <location>
        <begin position="71"/>
        <end position="91"/>
    </location>
</feature>
<dbReference type="GO" id="GO:0016020">
    <property type="term" value="C:membrane"/>
    <property type="evidence" value="ECO:0007669"/>
    <property type="project" value="InterPro"/>
</dbReference>
<feature type="transmembrane region" description="Helical" evidence="1">
    <location>
        <begin position="103"/>
        <end position="124"/>
    </location>
</feature>
<feature type="transmembrane region" description="Helical" evidence="1">
    <location>
        <begin position="20"/>
        <end position="40"/>
    </location>
</feature>
<proteinExistence type="predicted"/>
<keyword evidence="1" id="KW-0812">Transmembrane</keyword>
<sequence>MNLFSSAVWAFVGGTLFLFAYPPFSCSYLAWFGLIPILFLTRQRYPFWSGYVWGLSFFGLGLGWLSRLSGIGWFVLVLYLSLYPALFFFLVKNVKGRMWELWAASLGVILEFIGANLFTGFPWLNLATTQYAVGPILSIASLGGSYLISFLVLLMNLSLFSLFFYRRKCSTVFTLLLTGFLLILVKVQ</sequence>
<reference evidence="3 4" key="1">
    <citation type="submission" date="2017-09" db="EMBL/GenBank/DDBJ databases">
        <title>Depth-based differentiation of microbial function through sediment-hosted aquifers and enrichment of novel symbionts in the deep terrestrial subsurface.</title>
        <authorList>
            <person name="Probst A.J."/>
            <person name="Ladd B."/>
            <person name="Jarett J.K."/>
            <person name="Geller-Mcgrath D.E."/>
            <person name="Sieber C.M."/>
            <person name="Emerson J.B."/>
            <person name="Anantharaman K."/>
            <person name="Thomas B.C."/>
            <person name="Malmstrom R."/>
            <person name="Stieglmeier M."/>
            <person name="Klingl A."/>
            <person name="Woyke T."/>
            <person name="Ryan C.M."/>
            <person name="Banfield J.F."/>
        </authorList>
    </citation>
    <scope>NUCLEOTIDE SEQUENCE [LARGE SCALE GENOMIC DNA]</scope>
    <source>
        <strain evidence="3">CG23_combo_of_CG06-09_8_20_14_all_48_7</strain>
    </source>
</reference>
<dbReference type="GO" id="GO:0016410">
    <property type="term" value="F:N-acyltransferase activity"/>
    <property type="evidence" value="ECO:0007669"/>
    <property type="project" value="InterPro"/>
</dbReference>
<dbReference type="GO" id="GO:0042158">
    <property type="term" value="P:lipoprotein biosynthetic process"/>
    <property type="evidence" value="ECO:0007669"/>
    <property type="project" value="InterPro"/>
</dbReference>
<name>A0A2G9YAR9_9BACT</name>
<feature type="transmembrane region" description="Helical" evidence="1">
    <location>
        <begin position="47"/>
        <end position="65"/>
    </location>
</feature>
<dbReference type="InterPro" id="IPR004563">
    <property type="entry name" value="Apolipo_AcylTrfase"/>
</dbReference>
<evidence type="ECO:0000313" key="4">
    <source>
        <dbReference type="Proteomes" id="UP000230392"/>
    </source>
</evidence>
<keyword evidence="1" id="KW-0472">Membrane</keyword>
<feature type="transmembrane region" description="Helical" evidence="1">
    <location>
        <begin position="136"/>
        <end position="157"/>
    </location>
</feature>
<keyword evidence="1" id="KW-1133">Transmembrane helix</keyword>
<evidence type="ECO:0000313" key="3">
    <source>
        <dbReference type="EMBL" id="PIP16292.1"/>
    </source>
</evidence>
<feature type="non-terminal residue" evidence="3">
    <location>
        <position position="188"/>
    </location>
</feature>
<dbReference type="EMBL" id="PCRF01000152">
    <property type="protein sequence ID" value="PIP16292.1"/>
    <property type="molecule type" value="Genomic_DNA"/>
</dbReference>
<protein>
    <recommendedName>
        <fullName evidence="2">Apolipoprotein N-acyltransferase N-terminal domain-containing protein</fullName>
    </recommendedName>
</protein>